<dbReference type="AlphaFoldDB" id="A0A927D9N5"/>
<dbReference type="Proteomes" id="UP000635142">
    <property type="component" value="Unassembled WGS sequence"/>
</dbReference>
<name>A0A927D9N5_9RHOB</name>
<accession>A0A927D9N5</accession>
<dbReference type="EMBL" id="JACTAG010000002">
    <property type="protein sequence ID" value="MBD3665281.1"/>
    <property type="molecule type" value="Genomic_DNA"/>
</dbReference>
<reference evidence="2" key="1">
    <citation type="submission" date="2020-08" db="EMBL/GenBank/DDBJ databases">
        <title>Sulfitobacter aestuariivivens sp. nov., isolated from a tidal flat.</title>
        <authorList>
            <person name="Park S."/>
            <person name="Yoon J.-H."/>
        </authorList>
    </citation>
    <scope>NUCLEOTIDE SEQUENCE</scope>
    <source>
        <strain evidence="2">TSTF-M16</strain>
    </source>
</reference>
<evidence type="ECO:0000256" key="1">
    <source>
        <dbReference type="SAM" id="MobiDB-lite"/>
    </source>
</evidence>
<sequence>MAQKREILTAAGTVACALAIGFFMQSSEAAEKRYGTTSTAAAQASGTVKSSGSLLEMHEIFLTSAEFDTTAPSPSSDAQVIKASAPNPLPTPPAPDTPIAPTCEITANARPMAAAMVNLTLDASCLPEERVTVHHNGMIFTEVTSKIGTLDIAVPALTKEAVFILAFSNGEGAVAQTTVEDLVDFDRVVLQWKGDTGFQIHALEFGADYGGNGHIWEGAPGEMADAVTGSNGIITRHGDSAAPEALVAEAYTFPKAASGRAGTVALSVETEVSSVNCGLELEAQTIEIANGNDVKTRNLSLPVPECDSVGDFLVLNNLLEDLKVAAR</sequence>
<feature type="region of interest" description="Disordered" evidence="1">
    <location>
        <begin position="68"/>
        <end position="101"/>
    </location>
</feature>
<protein>
    <recommendedName>
        <fullName evidence="4">Translocase</fullName>
    </recommendedName>
</protein>
<keyword evidence="3" id="KW-1185">Reference proteome</keyword>
<feature type="compositionally biased region" description="Pro residues" evidence="1">
    <location>
        <begin position="87"/>
        <end position="98"/>
    </location>
</feature>
<evidence type="ECO:0008006" key="4">
    <source>
        <dbReference type="Google" id="ProtNLM"/>
    </source>
</evidence>
<comment type="caution">
    <text evidence="2">The sequence shown here is derived from an EMBL/GenBank/DDBJ whole genome shotgun (WGS) entry which is preliminary data.</text>
</comment>
<evidence type="ECO:0000313" key="3">
    <source>
        <dbReference type="Proteomes" id="UP000635142"/>
    </source>
</evidence>
<proteinExistence type="predicted"/>
<feature type="compositionally biased region" description="Polar residues" evidence="1">
    <location>
        <begin position="68"/>
        <end position="78"/>
    </location>
</feature>
<organism evidence="2 3">
    <name type="scientific">Sulfitobacter aestuariivivens</name>
    <dbReference type="NCBI Taxonomy" id="2766981"/>
    <lineage>
        <taxon>Bacteria</taxon>
        <taxon>Pseudomonadati</taxon>
        <taxon>Pseudomonadota</taxon>
        <taxon>Alphaproteobacteria</taxon>
        <taxon>Rhodobacterales</taxon>
        <taxon>Roseobacteraceae</taxon>
        <taxon>Sulfitobacter</taxon>
    </lineage>
</organism>
<gene>
    <name evidence="2" type="ORF">H9Q16_15200</name>
</gene>
<evidence type="ECO:0000313" key="2">
    <source>
        <dbReference type="EMBL" id="MBD3665281.1"/>
    </source>
</evidence>
<dbReference type="RefSeq" id="WP_191076268.1">
    <property type="nucleotide sequence ID" value="NZ_JACTAG010000002.1"/>
</dbReference>